<feature type="compositionally biased region" description="Polar residues" evidence="2">
    <location>
        <begin position="336"/>
        <end position="346"/>
    </location>
</feature>
<feature type="compositionally biased region" description="Polar residues" evidence="2">
    <location>
        <begin position="2158"/>
        <end position="2173"/>
    </location>
</feature>
<feature type="compositionally biased region" description="Polar residues" evidence="2">
    <location>
        <begin position="928"/>
        <end position="947"/>
    </location>
</feature>
<feature type="compositionally biased region" description="Low complexity" evidence="2">
    <location>
        <begin position="643"/>
        <end position="662"/>
    </location>
</feature>
<feature type="compositionally biased region" description="Polar residues" evidence="2">
    <location>
        <begin position="604"/>
        <end position="614"/>
    </location>
</feature>
<feature type="compositionally biased region" description="Basic and acidic residues" evidence="2">
    <location>
        <begin position="1309"/>
        <end position="1321"/>
    </location>
</feature>
<feature type="compositionally biased region" description="Polar residues" evidence="2">
    <location>
        <begin position="985"/>
        <end position="1016"/>
    </location>
</feature>
<feature type="compositionally biased region" description="Polar residues" evidence="2">
    <location>
        <begin position="106"/>
        <end position="134"/>
    </location>
</feature>
<feature type="compositionally biased region" description="Basic and acidic residues" evidence="2">
    <location>
        <begin position="1835"/>
        <end position="1851"/>
    </location>
</feature>
<feature type="compositionally biased region" description="Polar residues" evidence="2">
    <location>
        <begin position="736"/>
        <end position="746"/>
    </location>
</feature>
<feature type="compositionally biased region" description="Polar residues" evidence="2">
    <location>
        <begin position="1"/>
        <end position="10"/>
    </location>
</feature>
<feature type="compositionally biased region" description="Basic and acidic residues" evidence="2">
    <location>
        <begin position="1218"/>
        <end position="1230"/>
    </location>
</feature>
<feature type="compositionally biased region" description="Polar residues" evidence="2">
    <location>
        <begin position="433"/>
        <end position="443"/>
    </location>
</feature>
<feature type="compositionally biased region" description="Polar residues" evidence="2">
    <location>
        <begin position="468"/>
        <end position="482"/>
    </location>
</feature>
<gene>
    <name evidence="4" type="ORF">BASA50_008322</name>
</gene>
<feature type="compositionally biased region" description="Low complexity" evidence="2">
    <location>
        <begin position="360"/>
        <end position="374"/>
    </location>
</feature>
<feature type="compositionally biased region" description="Low complexity" evidence="2">
    <location>
        <begin position="825"/>
        <end position="836"/>
    </location>
</feature>
<feature type="region of interest" description="Disordered" evidence="2">
    <location>
        <begin position="290"/>
        <end position="415"/>
    </location>
</feature>
<accession>A0ABQ8F4G8</accession>
<feature type="compositionally biased region" description="Basic residues" evidence="2">
    <location>
        <begin position="2177"/>
        <end position="2189"/>
    </location>
</feature>
<sequence length="2346" mass="256991">MTTAASLSHSISERNHPVGNHYDSAHHITDAGVTVRSGVDVSKVREMHYIGDNNTQRSDTHHTSHVENVGEHSGRHVDSAHTEKQKDPLPIQRTRSQSRSASRSALNHSVSHASIPSSNFTTHTLNASLRSGSNDMMKPTPKSPIGSEKSRRNSKTASATHLSNLSGHVKNKTPTGSVKGSLQNISVSTPNVLEQADVCIQRSDHEQHGQPSQTSPHSIKGSLSRKNLKKSASSIYSSTRSISIKSQASKHAEEICHEEQLNKPNHSPDQHNGGTTVDFVVSSQMTHNHEAPDYTDQLHGSGNADPIIPAHADDPDSLNHKKNSRRSSVSSRKSSQKQLTKNSNLESSREYLEKSQSHKSLNSSQRKSAASSESISKRDIIQNHTKSQHSITQKHSKADEHHSGHDGHGNGESITNMSLEGLEKVSKSNLVKSISKQSVSGNRTVHDMSASGETSDVDITHRPISRYGSAQSVDNRNSSTRDPASIRKSTSHRNSSQNVNHALTNSGSRTSMSSIGHKKLYASKSRSSQHLKNELASPETGEIGDADVENLKTGEECQSGIQDATLDSLAKEIQESSVDPLKETRSISDGNIAVCEETLTSLPASETNIDADNSTSKHSDGKTAPKKLSSAHTSHAHLEKSNSSLVRTQSRSSSRTQSQTLLLDARTTPLERQSSDLDYTSKNSHSGSIKSIKELPLESRRSSTNNSKLLLKSQSSTSNTSQEPRQQSVVNYAKTASNKSLDQSSSDLHEYRMNPGSKRHSQKSDLHMSRSQNEGHRSTSKLRSSYSALDQLDQQQPSVTDIAATSSEILPEPMGSEIDTKGGNSSSIKSNPSSLSCTPLQSRPASQRSLGKNLISVDHLSHDTPRSSHGSNSSMPYQPRLPEARPSSSSSSRSSRRRRQTVDPPLDPTHPIVSSTHQLDAIQDLTRGLTTTTSKSRTPSAGSISKSAIMSTNGLSTSSLYATQPLVRPASASCMSKSGGRQGSRAMNINKTSCSSLPHSDTASKHSTAGDSTQRLSAHHKIPSSKSLASASRTSSKHDVIKVADGNLVSLRSSKSSMKSTGSASKPASAITGSKASLKLDPSANEPTEDVYENDVDERSSMHDQASSAEVADAEVYTQSESTQIDPIGEIKRDDLAGQSSEIHLPSAISLAVIHLTDDALNHTSDLDIDNRYNAMSVDYTPSYLNHISTGRENLACYEEDGQKRADVEFQEDNEPVLVRDQDESLGQKEIPERVSMEELLQENAILQNHDEPKSRDSQYLDDTSGYDNTNMAELVEPVDHSHTHKEKSYDEQDQESEMVQNYQTSDQHNSEQHHEQNVDSEHIEHGEHVDNHEYIEHTEDDVSEQHHHDIHDQLVKTPQTERHSLSVEDSDIIVAAFEAIHDGIEQDTSPIFHHYDETTHPSTADAAEESVPSIEAVQKNSEKSASTAEWVPASDINTALEQEYMVEFELGDISNAAVETPQSGPIDSYDNDEFGEIVTEPHQKTVENASVGSVEADADANSALADYALDDFNAEESTPMVQHHPYPTLHHEVMLDCMVVDSVHDSTAPKQDVENVSIPHEVKAHADSTPARTDTYETEGFDDEEQGISLAENYNRSAIEAYIETDDIEANAFNIAIAESLANSKSRPSTMARPETRDTHAIVDRDHHVQSTIPTLEQQDLVDKRSTEIEGISTSPSLVDHAHSEDSVADCDAHERCATTHTSVADPIVEQGSARQSKVDEQSVMEPPLVDQPPSARSSATRLPLGNALQASTHSLQNGRSETITTRSALIATPHSPLKSLASTNTQSSQIETRKIAPASTTNREETFYCPGKPRTSGMAHTGQSHKMERAIEAPVHDESTESIHRERVKTSTSTSNPDPLKRDSSESLTEISKTDYKTLIEEMRRQVSSLHMEIEERDQTIALLTQSEDELQHQLEDMKKADQTPLVKTARLQLARQRKEYQLTIATLKRHIRNLKYQRNSMADPLMCAKYFPFLPRTEFANSTRTPPYGIIGNLPPRSSNFFALNPPEPTGNHPDSGHRWWWDSGHGIPHWAHLPSPRRLLGGTIAAETPDLMPATFREGTACYTSRHGKQTGAVKHEHDCNRVAFSHCKQREEGSPMSHTKEMDDVDSIHRDSQSQEAHAGDLQEESRLSNPFQPMSELASSRAHHSGGGRTCVSITHGQHVTGHSASSAHGIKTRSHRFRHHAGPHGQSGAITASNARSQNSRGSVSTRAKDTSEAALSHYAPAEIGDRVCVIINNERCMGELKYTGQFEVGSDAIWYGVRLDRPLGTHNGTAKGIKYFECEPNHGILVRHSKVTVVKHHNASKTRGVTTSLEEHVRKDHYQRHTTQRPDGYDSVGAVHTS</sequence>
<feature type="compositionally biased region" description="Low complexity" evidence="2">
    <location>
        <begin position="92"/>
        <end position="105"/>
    </location>
</feature>
<feature type="compositionally biased region" description="Low complexity" evidence="2">
    <location>
        <begin position="1024"/>
        <end position="1034"/>
    </location>
</feature>
<feature type="compositionally biased region" description="Polar residues" evidence="2">
    <location>
        <begin position="1782"/>
        <end position="1792"/>
    </location>
</feature>
<feature type="compositionally biased region" description="Basic and acidic residues" evidence="2">
    <location>
        <begin position="1278"/>
        <end position="1291"/>
    </location>
</feature>
<evidence type="ECO:0000256" key="1">
    <source>
        <dbReference type="SAM" id="Coils"/>
    </source>
</evidence>
<evidence type="ECO:0000313" key="5">
    <source>
        <dbReference type="Proteomes" id="UP001648503"/>
    </source>
</evidence>
<feature type="compositionally biased region" description="Polar residues" evidence="2">
    <location>
        <begin position="837"/>
        <end position="850"/>
    </location>
</feature>
<feature type="region of interest" description="Disordered" evidence="2">
    <location>
        <begin position="203"/>
        <end position="255"/>
    </location>
</feature>
<feature type="region of interest" description="Disordered" evidence="2">
    <location>
        <begin position="1624"/>
        <end position="1647"/>
    </location>
</feature>
<dbReference type="EMBL" id="JAFCIX010000391">
    <property type="protein sequence ID" value="KAH6592039.1"/>
    <property type="molecule type" value="Genomic_DNA"/>
</dbReference>
<feature type="compositionally biased region" description="Polar residues" evidence="2">
    <location>
        <begin position="1298"/>
        <end position="1308"/>
    </location>
</feature>
<dbReference type="Gene3D" id="2.30.30.190">
    <property type="entry name" value="CAP Gly-rich-like domain"/>
    <property type="match status" value="1"/>
</dbReference>
<feature type="compositionally biased region" description="Basic and acidic residues" evidence="2">
    <location>
        <begin position="347"/>
        <end position="356"/>
    </location>
</feature>
<feature type="region of interest" description="Disordered" evidence="2">
    <location>
        <begin position="2093"/>
        <end position="2218"/>
    </location>
</feature>
<comment type="caution">
    <text evidence="4">The sequence shown here is derived from an EMBL/GenBank/DDBJ whole genome shotgun (WGS) entry which is preliminary data.</text>
</comment>
<feature type="compositionally biased region" description="Polar residues" evidence="2">
    <location>
        <begin position="492"/>
        <end position="514"/>
    </location>
</feature>
<dbReference type="InterPro" id="IPR000938">
    <property type="entry name" value="CAP-Gly_domain"/>
</dbReference>
<feature type="region of interest" description="Disordered" evidence="2">
    <location>
        <begin position="2322"/>
        <end position="2346"/>
    </location>
</feature>
<dbReference type="InterPro" id="IPR036859">
    <property type="entry name" value="CAP-Gly_dom_sf"/>
</dbReference>
<keyword evidence="5" id="KW-1185">Reference proteome</keyword>
<dbReference type="PROSITE" id="PS50245">
    <property type="entry name" value="CAP_GLY_2"/>
    <property type="match status" value="1"/>
</dbReference>
<dbReference type="SUPFAM" id="SSF74924">
    <property type="entry name" value="Cap-Gly domain"/>
    <property type="match status" value="1"/>
</dbReference>
<feature type="region of interest" description="Disordered" evidence="2">
    <location>
        <begin position="51"/>
        <end position="183"/>
    </location>
</feature>
<dbReference type="Proteomes" id="UP001648503">
    <property type="component" value="Unassembled WGS sequence"/>
</dbReference>
<feature type="region of interest" description="Disordered" evidence="2">
    <location>
        <begin position="1052"/>
        <end position="1090"/>
    </location>
</feature>
<feature type="domain" description="CAP-Gly" evidence="3">
    <location>
        <begin position="2259"/>
        <end position="2295"/>
    </location>
</feature>
<feature type="region of interest" description="Disordered" evidence="2">
    <location>
        <begin position="1246"/>
        <end position="1321"/>
    </location>
</feature>
<feature type="region of interest" description="Disordered" evidence="2">
    <location>
        <begin position="1703"/>
        <end position="1742"/>
    </location>
</feature>
<feature type="region of interest" description="Disordered" evidence="2">
    <location>
        <begin position="1835"/>
        <end position="1871"/>
    </location>
</feature>
<protein>
    <recommendedName>
        <fullName evidence="3">CAP-Gly domain-containing protein</fullName>
    </recommendedName>
</protein>
<proteinExistence type="predicted"/>
<organism evidence="4 5">
    <name type="scientific">Batrachochytrium salamandrivorans</name>
    <dbReference type="NCBI Taxonomy" id="1357716"/>
    <lineage>
        <taxon>Eukaryota</taxon>
        <taxon>Fungi</taxon>
        <taxon>Fungi incertae sedis</taxon>
        <taxon>Chytridiomycota</taxon>
        <taxon>Chytridiomycota incertae sedis</taxon>
        <taxon>Chytridiomycetes</taxon>
        <taxon>Rhizophydiales</taxon>
        <taxon>Rhizophydiales incertae sedis</taxon>
        <taxon>Batrachochytrium</taxon>
    </lineage>
</organism>
<feature type="region of interest" description="Disordered" evidence="2">
    <location>
        <begin position="970"/>
        <end position="1039"/>
    </location>
</feature>
<feature type="compositionally biased region" description="Polar residues" evidence="2">
    <location>
        <begin position="155"/>
        <end position="183"/>
    </location>
</feature>
<feature type="region of interest" description="Disordered" evidence="2">
    <location>
        <begin position="1"/>
        <end position="24"/>
    </location>
</feature>
<feature type="compositionally biased region" description="Low complexity" evidence="2">
    <location>
        <begin position="1052"/>
        <end position="1066"/>
    </location>
</feature>
<keyword evidence="1" id="KW-0175">Coiled coil</keyword>
<feature type="compositionally biased region" description="Low complexity" evidence="2">
    <location>
        <begin position="230"/>
        <end position="249"/>
    </location>
</feature>
<feature type="region of interest" description="Disordered" evidence="2">
    <location>
        <begin position="1776"/>
        <end position="1823"/>
    </location>
</feature>
<feature type="region of interest" description="Disordered" evidence="2">
    <location>
        <begin position="736"/>
        <end position="784"/>
    </location>
</feature>
<feature type="compositionally biased region" description="Basic and acidic residues" evidence="2">
    <location>
        <begin position="1249"/>
        <end position="1259"/>
    </location>
</feature>
<feature type="compositionally biased region" description="Basic and acidic residues" evidence="2">
    <location>
        <begin position="1635"/>
        <end position="1647"/>
    </location>
</feature>
<feature type="compositionally biased region" description="Basic and acidic residues" evidence="2">
    <location>
        <begin position="762"/>
        <end position="777"/>
    </location>
</feature>
<name>A0ABQ8F4G8_9FUNG</name>
<feature type="region of interest" description="Disordered" evidence="2">
    <location>
        <begin position="433"/>
        <end position="543"/>
    </location>
</feature>
<evidence type="ECO:0000259" key="3">
    <source>
        <dbReference type="PROSITE" id="PS50245"/>
    </source>
</evidence>
<dbReference type="Pfam" id="PF01302">
    <property type="entry name" value="CAP_GLY"/>
    <property type="match status" value="1"/>
</dbReference>
<feature type="compositionally biased region" description="Polar residues" evidence="2">
    <location>
        <begin position="382"/>
        <end position="393"/>
    </location>
</feature>
<feature type="compositionally biased region" description="Basic and acidic residues" evidence="2">
    <location>
        <begin position="396"/>
        <end position="409"/>
    </location>
</feature>
<feature type="region of interest" description="Disordered" evidence="2">
    <location>
        <begin position="604"/>
        <end position="706"/>
    </location>
</feature>
<feature type="compositionally biased region" description="Polar residues" evidence="2">
    <location>
        <begin position="867"/>
        <end position="876"/>
    </location>
</feature>
<reference evidence="4 5" key="1">
    <citation type="submission" date="2021-02" db="EMBL/GenBank/DDBJ databases">
        <title>Variation within the Batrachochytrium salamandrivorans European outbreak.</title>
        <authorList>
            <person name="Kelly M."/>
            <person name="Pasmans F."/>
            <person name="Shea T.P."/>
            <person name="Munoz J.F."/>
            <person name="Carranza S."/>
            <person name="Cuomo C.A."/>
            <person name="Martel A."/>
        </authorList>
    </citation>
    <scope>NUCLEOTIDE SEQUENCE [LARGE SCALE GENOMIC DNA]</scope>
    <source>
        <strain evidence="4 5">AMFP18/2</strain>
    </source>
</reference>
<evidence type="ECO:0000256" key="2">
    <source>
        <dbReference type="SAM" id="MobiDB-lite"/>
    </source>
</evidence>
<feature type="compositionally biased region" description="Polar residues" evidence="2">
    <location>
        <begin position="670"/>
        <end position="689"/>
    </location>
</feature>
<feature type="region of interest" description="Disordered" evidence="2">
    <location>
        <begin position="1209"/>
        <end position="1230"/>
    </location>
</feature>
<dbReference type="SMART" id="SM01052">
    <property type="entry name" value="CAP_GLY"/>
    <property type="match status" value="1"/>
</dbReference>
<feature type="region of interest" description="Disordered" evidence="2">
    <location>
        <begin position="806"/>
        <end position="947"/>
    </location>
</feature>
<feature type="compositionally biased region" description="Basic and acidic residues" evidence="2">
    <location>
        <begin position="691"/>
        <end position="701"/>
    </location>
</feature>
<feature type="compositionally biased region" description="Basic and acidic residues" evidence="2">
    <location>
        <begin position="58"/>
        <end position="87"/>
    </location>
</feature>
<feature type="compositionally biased region" description="Basic and acidic residues" evidence="2">
    <location>
        <begin position="2093"/>
        <end position="2132"/>
    </location>
</feature>
<feature type="compositionally biased region" description="Polar residues" evidence="2">
    <location>
        <begin position="2195"/>
        <end position="2213"/>
    </location>
</feature>
<evidence type="ECO:0000313" key="4">
    <source>
        <dbReference type="EMBL" id="KAH6592039.1"/>
    </source>
</evidence>
<feature type="coiled-coil region" evidence="1">
    <location>
        <begin position="1903"/>
        <end position="1960"/>
    </location>
</feature>